<feature type="transmembrane region" description="Helical" evidence="1">
    <location>
        <begin position="140"/>
        <end position="165"/>
    </location>
</feature>
<keyword evidence="1" id="KW-0812">Transmembrane</keyword>
<organism evidence="2 3">
    <name type="scientific">Agrococcus versicolor</name>
    <dbReference type="NCBI Taxonomy" id="501482"/>
    <lineage>
        <taxon>Bacteria</taxon>
        <taxon>Bacillati</taxon>
        <taxon>Actinomycetota</taxon>
        <taxon>Actinomycetes</taxon>
        <taxon>Micrococcales</taxon>
        <taxon>Microbacteriaceae</taxon>
        <taxon>Agrococcus</taxon>
    </lineage>
</organism>
<reference evidence="3" key="1">
    <citation type="journal article" date="2019" name="Int. J. Syst. Evol. Microbiol.">
        <title>The Global Catalogue of Microorganisms (GCM) 10K type strain sequencing project: providing services to taxonomists for standard genome sequencing and annotation.</title>
        <authorList>
            <consortium name="The Broad Institute Genomics Platform"/>
            <consortium name="The Broad Institute Genome Sequencing Center for Infectious Disease"/>
            <person name="Wu L."/>
            <person name="Ma J."/>
        </authorList>
    </citation>
    <scope>NUCLEOTIDE SEQUENCE [LARGE SCALE GENOMIC DNA]</scope>
    <source>
        <strain evidence="3">JCM 16026</strain>
    </source>
</reference>
<evidence type="ECO:0000313" key="2">
    <source>
        <dbReference type="EMBL" id="GAA2175394.1"/>
    </source>
</evidence>
<accession>A0ABP5MQQ4</accession>
<name>A0ABP5MQQ4_9MICO</name>
<feature type="transmembrane region" description="Helical" evidence="1">
    <location>
        <begin position="110"/>
        <end position="133"/>
    </location>
</feature>
<keyword evidence="3" id="KW-1185">Reference proteome</keyword>
<dbReference type="Proteomes" id="UP001501599">
    <property type="component" value="Unassembled WGS sequence"/>
</dbReference>
<sequence>MTGWMGLLAVVVQLELRQRVRSVAWYVLLGVVGLITGAVILVLYAGLSSTPAEVGGIIFSTVLFLVLLVATLVTPALCGAAINGERDAGTLAATQLTQVTSTQLVLGKLLATWIASLGFLVVTAPFLLASVLLGGLRPEAVAIGLVILVLEIGVTSAIGVGLSGIVRTPVFSIVTTYLVIAALSVGTPIAFGIGTLVVQETRTIASPMWEYSEDGTSSCELGQPIEMTQPRPDAVWWLLAANPYVVLSDAIPPSFGLYGSPDDAFSAVSLLVRQAQQPPTWPSCSDAFVDGSYEAQDVYDEGVPSWFVGLAIHLALAGTLVGAAIVRTRAPSKRLAAGSRIA</sequence>
<keyword evidence="1" id="KW-0472">Membrane</keyword>
<protein>
    <submittedName>
        <fullName evidence="2">ABC transporter permease subunit</fullName>
    </submittedName>
</protein>
<dbReference type="EMBL" id="BAAAQT010000008">
    <property type="protein sequence ID" value="GAA2175394.1"/>
    <property type="molecule type" value="Genomic_DNA"/>
</dbReference>
<evidence type="ECO:0000256" key="1">
    <source>
        <dbReference type="SAM" id="Phobius"/>
    </source>
</evidence>
<feature type="transmembrane region" description="Helical" evidence="1">
    <location>
        <begin position="57"/>
        <end position="82"/>
    </location>
</feature>
<comment type="caution">
    <text evidence="2">The sequence shown here is derived from an EMBL/GenBank/DDBJ whole genome shotgun (WGS) entry which is preliminary data.</text>
</comment>
<gene>
    <name evidence="2" type="ORF">GCM10009846_25120</name>
</gene>
<keyword evidence="1" id="KW-1133">Transmembrane helix</keyword>
<evidence type="ECO:0000313" key="3">
    <source>
        <dbReference type="Proteomes" id="UP001501599"/>
    </source>
</evidence>
<feature type="transmembrane region" description="Helical" evidence="1">
    <location>
        <begin position="23"/>
        <end position="45"/>
    </location>
</feature>
<dbReference type="RefSeq" id="WP_344344174.1">
    <property type="nucleotide sequence ID" value="NZ_BAAAQT010000008.1"/>
</dbReference>
<feature type="transmembrane region" description="Helical" evidence="1">
    <location>
        <begin position="177"/>
        <end position="198"/>
    </location>
</feature>
<proteinExistence type="predicted"/>
<feature type="transmembrane region" description="Helical" evidence="1">
    <location>
        <begin position="306"/>
        <end position="326"/>
    </location>
</feature>